<reference evidence="1" key="1">
    <citation type="journal article" date="2020" name="Stud. Mycol.">
        <title>101 Dothideomycetes genomes: a test case for predicting lifestyles and emergence of pathogens.</title>
        <authorList>
            <person name="Haridas S."/>
            <person name="Albert R."/>
            <person name="Binder M."/>
            <person name="Bloem J."/>
            <person name="Labutti K."/>
            <person name="Salamov A."/>
            <person name="Andreopoulos B."/>
            <person name="Baker S."/>
            <person name="Barry K."/>
            <person name="Bills G."/>
            <person name="Bluhm B."/>
            <person name="Cannon C."/>
            <person name="Castanera R."/>
            <person name="Culley D."/>
            <person name="Daum C."/>
            <person name="Ezra D."/>
            <person name="Gonzalez J."/>
            <person name="Henrissat B."/>
            <person name="Kuo A."/>
            <person name="Liang C."/>
            <person name="Lipzen A."/>
            <person name="Lutzoni F."/>
            <person name="Magnuson J."/>
            <person name="Mondo S."/>
            <person name="Nolan M."/>
            <person name="Ohm R."/>
            <person name="Pangilinan J."/>
            <person name="Park H.-J."/>
            <person name="Ramirez L."/>
            <person name="Alfaro M."/>
            <person name="Sun H."/>
            <person name="Tritt A."/>
            <person name="Yoshinaga Y."/>
            <person name="Zwiers L.-H."/>
            <person name="Turgeon B."/>
            <person name="Goodwin S."/>
            <person name="Spatafora J."/>
            <person name="Crous P."/>
            <person name="Grigoriev I."/>
        </authorList>
    </citation>
    <scope>NUCLEOTIDE SEQUENCE</scope>
    <source>
        <strain evidence="1">CBS 473.64</strain>
    </source>
</reference>
<name>A0A6A6S4Q4_9PLEO</name>
<evidence type="ECO:0000313" key="1">
    <source>
        <dbReference type="EMBL" id="KAF2642886.1"/>
    </source>
</evidence>
<dbReference type="OrthoDB" id="3753531at2759"/>
<dbReference type="Gene3D" id="3.40.50.720">
    <property type="entry name" value="NAD(P)-binding Rossmann-like Domain"/>
    <property type="match status" value="1"/>
</dbReference>
<sequence>MPNPKILIVGCGAVGLTQGYILSAGANITYLVRPGRAPAFTAPKKLYQYKTNTLHTFENYRVVESVSELADEVFYCVFDTLDGHTARSEGGIATLRSVGDLIRSHAETFVIYDAIGIDIEQHYAETMGISQDRFVFAASMLAHQPTPSIPVPNTSDKDLVSQADMLYSPLSTNTGITVMNKRPALTKMVEDVYIKNGVVTMQKIPALLESLMPLSIVQLVVWKIEGWHELSSFRTNTELWNLVLRAQSETLTLPRFGWKGWVFSWILGSWTTAKMLGAVAEACLPLQVHVFNEYHHGWKVIQQDILLLEQLVSEGEKAKKKMPALREVIRRASELPGGK</sequence>
<gene>
    <name evidence="1" type="ORF">P280DRAFT_468188</name>
</gene>
<accession>A0A6A6S4Q4</accession>
<organism evidence="1 2">
    <name type="scientific">Massarina eburnea CBS 473.64</name>
    <dbReference type="NCBI Taxonomy" id="1395130"/>
    <lineage>
        <taxon>Eukaryota</taxon>
        <taxon>Fungi</taxon>
        <taxon>Dikarya</taxon>
        <taxon>Ascomycota</taxon>
        <taxon>Pezizomycotina</taxon>
        <taxon>Dothideomycetes</taxon>
        <taxon>Pleosporomycetidae</taxon>
        <taxon>Pleosporales</taxon>
        <taxon>Massarineae</taxon>
        <taxon>Massarinaceae</taxon>
        <taxon>Massarina</taxon>
    </lineage>
</organism>
<dbReference type="EMBL" id="MU006781">
    <property type="protein sequence ID" value="KAF2642886.1"/>
    <property type="molecule type" value="Genomic_DNA"/>
</dbReference>
<dbReference type="Proteomes" id="UP000799753">
    <property type="component" value="Unassembled WGS sequence"/>
</dbReference>
<dbReference type="AlphaFoldDB" id="A0A6A6S4Q4"/>
<protein>
    <submittedName>
        <fullName evidence="1">Ketopantoate reductase ApbA/PanE domain-containing protein</fullName>
    </submittedName>
</protein>
<keyword evidence="2" id="KW-1185">Reference proteome</keyword>
<evidence type="ECO:0000313" key="2">
    <source>
        <dbReference type="Proteomes" id="UP000799753"/>
    </source>
</evidence>
<proteinExistence type="predicted"/>